<proteinExistence type="predicted"/>
<dbReference type="EMBL" id="JBHULU010000021">
    <property type="protein sequence ID" value="MFD2515637.1"/>
    <property type="molecule type" value="Genomic_DNA"/>
</dbReference>
<comment type="caution">
    <text evidence="1">The sequence shown here is derived from an EMBL/GenBank/DDBJ whole genome shotgun (WGS) entry which is preliminary data.</text>
</comment>
<gene>
    <name evidence="1" type="ORF">ACFSRY_17315</name>
</gene>
<dbReference type="RefSeq" id="WP_377510766.1">
    <property type="nucleotide sequence ID" value="NZ_JBHULU010000021.1"/>
</dbReference>
<protein>
    <submittedName>
        <fullName evidence="1">Glycosyl transferase</fullName>
    </submittedName>
</protein>
<dbReference type="Proteomes" id="UP001597544">
    <property type="component" value="Unassembled WGS sequence"/>
</dbReference>
<dbReference type="GO" id="GO:0016740">
    <property type="term" value="F:transferase activity"/>
    <property type="evidence" value="ECO:0007669"/>
    <property type="project" value="UniProtKB-KW"/>
</dbReference>
<evidence type="ECO:0000313" key="1">
    <source>
        <dbReference type="EMBL" id="MFD2515637.1"/>
    </source>
</evidence>
<sequence>MSTTVAFTICSINYLAQAITLGDSLKKSNPDIEFRIYLVDRLTTSGVTRELIPYSLVEIEDVPIAGFEDMCVRYNITELNTSVKPYIIDHIFKTEFRVKNIIYFDPDIMVLASLNELIKHLLVYSIVLTPHILTPSDEKSGLPERSFLATGIYNLGFIAVSKCDETGKFLKWWKKRLFTQGYANAQLQLFYDQKWLNLAPVFFEKVYIEKSPGYNMAGWNLHEREVTSKENGKYIINQEHELIFYHFSGVKAKENDVYKHSSISFNDRPDLQEIIENYRKNLIANKNDFYKTIKCHYSSVYKGMTVYYPRYHWITLYRRTRFHIGKYRRILSSTLKF</sequence>
<keyword evidence="1" id="KW-0808">Transferase</keyword>
<keyword evidence="2" id="KW-1185">Reference proteome</keyword>
<reference evidence="2" key="1">
    <citation type="journal article" date="2019" name="Int. J. Syst. Evol. Microbiol.">
        <title>The Global Catalogue of Microorganisms (GCM) 10K type strain sequencing project: providing services to taxonomists for standard genome sequencing and annotation.</title>
        <authorList>
            <consortium name="The Broad Institute Genomics Platform"/>
            <consortium name="The Broad Institute Genome Sequencing Center for Infectious Disease"/>
            <person name="Wu L."/>
            <person name="Ma J."/>
        </authorList>
    </citation>
    <scope>NUCLEOTIDE SEQUENCE [LARGE SCALE GENOMIC DNA]</scope>
    <source>
        <strain evidence="2">KCTC 42498</strain>
    </source>
</reference>
<evidence type="ECO:0000313" key="2">
    <source>
        <dbReference type="Proteomes" id="UP001597544"/>
    </source>
</evidence>
<dbReference type="SUPFAM" id="SSF53448">
    <property type="entry name" value="Nucleotide-diphospho-sugar transferases"/>
    <property type="match status" value="1"/>
</dbReference>
<dbReference type="InterPro" id="IPR029044">
    <property type="entry name" value="Nucleotide-diphossugar_trans"/>
</dbReference>
<accession>A0ABW5IRJ7</accession>
<name>A0ABW5IRJ7_9BACT</name>
<organism evidence="1 2">
    <name type="scientific">Pontibacter locisalis</name>
    <dbReference type="NCBI Taxonomy" id="1719035"/>
    <lineage>
        <taxon>Bacteria</taxon>
        <taxon>Pseudomonadati</taxon>
        <taxon>Bacteroidota</taxon>
        <taxon>Cytophagia</taxon>
        <taxon>Cytophagales</taxon>
        <taxon>Hymenobacteraceae</taxon>
        <taxon>Pontibacter</taxon>
    </lineage>
</organism>
<dbReference type="Gene3D" id="3.90.550.10">
    <property type="entry name" value="Spore Coat Polysaccharide Biosynthesis Protein SpsA, Chain A"/>
    <property type="match status" value="1"/>
</dbReference>